<evidence type="ECO:0000313" key="7">
    <source>
        <dbReference type="EMBL" id="KAG2231623.1"/>
    </source>
</evidence>
<keyword evidence="8" id="KW-1185">Reference proteome</keyword>
<keyword evidence="6" id="KW-0732">Signal</keyword>
<feature type="binding site" evidence="5">
    <location>
        <position position="239"/>
    </location>
    <ligand>
        <name>Fe cation</name>
        <dbReference type="ChEBI" id="CHEBI:24875"/>
        <note>catalytic</note>
    </ligand>
</feature>
<comment type="cofactor">
    <cofactor evidence="5">
        <name>Fe(2+)</name>
        <dbReference type="ChEBI" id="CHEBI:29033"/>
    </cofactor>
    <text evidence="5">Binds 1 Fe(2+) ion per subunit.</text>
</comment>
<proteinExistence type="inferred from homology"/>
<comment type="caution">
    <text evidence="7">The sequence shown here is derived from an EMBL/GenBank/DDBJ whole genome shotgun (WGS) entry which is preliminary data.</text>
</comment>
<dbReference type="PANTHER" id="PTHR10543">
    <property type="entry name" value="BETA-CAROTENE DIOXYGENASE"/>
    <property type="match status" value="1"/>
</dbReference>
<dbReference type="Pfam" id="PF03055">
    <property type="entry name" value="RPE65"/>
    <property type="match status" value="1"/>
</dbReference>
<name>A0A8H7VWU7_9FUNG</name>
<evidence type="ECO:0000256" key="6">
    <source>
        <dbReference type="SAM" id="SignalP"/>
    </source>
</evidence>
<evidence type="ECO:0000256" key="5">
    <source>
        <dbReference type="PIRSR" id="PIRSR604294-1"/>
    </source>
</evidence>
<dbReference type="InterPro" id="IPR004294">
    <property type="entry name" value="Carotenoid_Oase"/>
</dbReference>
<evidence type="ECO:0000256" key="4">
    <source>
        <dbReference type="ARBA" id="ARBA00023004"/>
    </source>
</evidence>
<evidence type="ECO:0000313" key="8">
    <source>
        <dbReference type="Proteomes" id="UP000613177"/>
    </source>
</evidence>
<dbReference type="GO" id="GO:0010436">
    <property type="term" value="F:carotenoid dioxygenase activity"/>
    <property type="evidence" value="ECO:0007669"/>
    <property type="project" value="TreeGrafter"/>
</dbReference>
<evidence type="ECO:0008006" key="9">
    <source>
        <dbReference type="Google" id="ProtNLM"/>
    </source>
</evidence>
<feature type="binding site" evidence="5">
    <location>
        <position position="379"/>
    </location>
    <ligand>
        <name>Fe cation</name>
        <dbReference type="ChEBI" id="CHEBI:24875"/>
        <note>catalytic</note>
    </ligand>
</feature>
<keyword evidence="2 5" id="KW-0479">Metal-binding</keyword>
<dbReference type="Proteomes" id="UP000613177">
    <property type="component" value="Unassembled WGS sequence"/>
</dbReference>
<feature type="binding site" evidence="5">
    <location>
        <position position="311"/>
    </location>
    <ligand>
        <name>Fe cation</name>
        <dbReference type="ChEBI" id="CHEBI:24875"/>
        <note>catalytic</note>
    </ligand>
</feature>
<dbReference type="PANTHER" id="PTHR10543:SF24">
    <property type="entry name" value="CAROTENOID ISOMEROOXYGENASE"/>
    <property type="match status" value="1"/>
</dbReference>
<comment type="similarity">
    <text evidence="1">Belongs to the carotenoid oxygenase family.</text>
</comment>
<reference evidence="7" key="1">
    <citation type="submission" date="2021-01" db="EMBL/GenBank/DDBJ databases">
        <title>Metabolic potential, ecology and presence of endohyphal bacteria is reflected in genomic diversity of Mucoromycotina.</title>
        <authorList>
            <person name="Muszewska A."/>
            <person name="Okrasinska A."/>
            <person name="Steczkiewicz K."/>
            <person name="Drgas O."/>
            <person name="Orlowska M."/>
            <person name="Perlinska-Lenart U."/>
            <person name="Aleksandrzak-Piekarczyk T."/>
            <person name="Szatraj K."/>
            <person name="Zielenkiewicz U."/>
            <person name="Pilsyk S."/>
            <person name="Malc E."/>
            <person name="Mieczkowski P."/>
            <person name="Kruszewska J.S."/>
            <person name="Biernat P."/>
            <person name="Pawlowska J."/>
        </authorList>
    </citation>
    <scope>NUCLEOTIDE SEQUENCE</scope>
    <source>
        <strain evidence="7">WA0000018081</strain>
    </source>
</reference>
<dbReference type="EMBL" id="JAEPRE010000142">
    <property type="protein sequence ID" value="KAG2231623.1"/>
    <property type="molecule type" value="Genomic_DNA"/>
</dbReference>
<gene>
    <name evidence="7" type="ORF">INT48_006379</name>
</gene>
<protein>
    <recommendedName>
        <fullName evidence="9">Carotene oxygenase</fullName>
    </recommendedName>
</protein>
<organism evidence="7 8">
    <name type="scientific">Thamnidium elegans</name>
    <dbReference type="NCBI Taxonomy" id="101142"/>
    <lineage>
        <taxon>Eukaryota</taxon>
        <taxon>Fungi</taxon>
        <taxon>Fungi incertae sedis</taxon>
        <taxon>Mucoromycota</taxon>
        <taxon>Mucoromycotina</taxon>
        <taxon>Mucoromycetes</taxon>
        <taxon>Mucorales</taxon>
        <taxon>Mucorineae</taxon>
        <taxon>Mucoraceae</taxon>
        <taxon>Thamnidium</taxon>
    </lineage>
</organism>
<evidence type="ECO:0000256" key="3">
    <source>
        <dbReference type="ARBA" id="ARBA00023002"/>
    </source>
</evidence>
<feature type="signal peptide" evidence="6">
    <location>
        <begin position="1"/>
        <end position="24"/>
    </location>
</feature>
<keyword evidence="4 5" id="KW-0408">Iron</keyword>
<accession>A0A8H7VWU7</accession>
<dbReference type="GO" id="GO:0046872">
    <property type="term" value="F:metal ion binding"/>
    <property type="evidence" value="ECO:0007669"/>
    <property type="project" value="UniProtKB-KW"/>
</dbReference>
<evidence type="ECO:0000256" key="1">
    <source>
        <dbReference type="ARBA" id="ARBA00006787"/>
    </source>
</evidence>
<feature type="binding site" evidence="5">
    <location>
        <position position="633"/>
    </location>
    <ligand>
        <name>Fe cation</name>
        <dbReference type="ChEBI" id="CHEBI:24875"/>
        <note>catalytic</note>
    </ligand>
</feature>
<feature type="chain" id="PRO_5034712393" description="Carotene oxygenase" evidence="6">
    <location>
        <begin position="25"/>
        <end position="647"/>
    </location>
</feature>
<evidence type="ECO:0000256" key="2">
    <source>
        <dbReference type="ARBA" id="ARBA00022723"/>
    </source>
</evidence>
<dbReference type="GO" id="GO:0016121">
    <property type="term" value="P:carotene catabolic process"/>
    <property type="evidence" value="ECO:0007669"/>
    <property type="project" value="TreeGrafter"/>
</dbReference>
<sequence>AFFSFFFLFLFFTLYIIRKMLTLAESNPNHNLNEAAPSPVGFKNVPATESPVDLKLEGHIPSWVHGVMYRSGSGRYNVLLDNGDTFHIGHPFDGLAMLHRFEIHGETQTVRYNSRHTSHGVERRIGQRDPTLLTFGPDPCKTIFGRMQSVYHHISKFGSNAAIQETDAEFDMVNVTITPNFPLGERLEAETGIKRGEALVVKRDANTLQVVDPETLKPIKMFTYGHVSKKLQGQLCASHHQYDEETDEYVNFMVKLGPFPTFQTYSIGPYLPSPAGEKEALPAPEPRLHQPIWRHLGAWKTMEALKPSYIHSFSMTKNYIIVPNFPYYYSFGGLSAIYYSSAYQTFYWDETRHTLFQVIDRHTGKHIATYEADPCFAFHTANAWDEDVELPGGRRERVIYLDYCMYENTDIVDASFELGKTPTGKLDLDQVQPARYVFDKNTDKKADHQIAPSQFRRYRLGNVPVSKPDADQWDSSWKASFNFENMTEFNKRRVASYTIIGHDLEMPRFNPKYNLKKYRYVWGVCESRHAPSYASGCVVNGLIKLDLNQRYLGPNTDEASPAKIWDEPGCSCAEPIFIPNPEGTNEDDGVVMSIVNASLKDGSESCFLLILDASTMQEIARTTIGAFNAVTLHSSFVDKHGRGIAIN</sequence>
<feature type="non-terminal residue" evidence="7">
    <location>
        <position position="1"/>
    </location>
</feature>
<dbReference type="AlphaFoldDB" id="A0A8H7VWU7"/>
<keyword evidence="3" id="KW-0560">Oxidoreductase</keyword>